<dbReference type="Proteomes" id="UP001590951">
    <property type="component" value="Unassembled WGS sequence"/>
</dbReference>
<comment type="caution">
    <text evidence="2">The sequence shown here is derived from an EMBL/GenBank/DDBJ whole genome shotgun (WGS) entry which is preliminary data.</text>
</comment>
<feature type="region of interest" description="Disordered" evidence="1">
    <location>
        <begin position="9"/>
        <end position="33"/>
    </location>
</feature>
<evidence type="ECO:0000313" key="3">
    <source>
        <dbReference type="Proteomes" id="UP001590951"/>
    </source>
</evidence>
<evidence type="ECO:0000313" key="2">
    <source>
        <dbReference type="EMBL" id="KAL2050739.1"/>
    </source>
</evidence>
<protein>
    <submittedName>
        <fullName evidence="2">Uncharacterized protein</fullName>
    </submittedName>
</protein>
<gene>
    <name evidence="2" type="ORF">ABVK25_008977</name>
</gene>
<accession>A0ABR4AYS5</accession>
<name>A0ABR4AYS5_9LECA</name>
<keyword evidence="3" id="KW-1185">Reference proteome</keyword>
<dbReference type="EMBL" id="JBHFEH010000043">
    <property type="protein sequence ID" value="KAL2050739.1"/>
    <property type="molecule type" value="Genomic_DNA"/>
</dbReference>
<sequence>MMSILVTAIGDEAFTDDEEKEDRELSQTSMDGSFRGTTLRQTQYATKCVYQALERLACDASFNKAIWSIMSAPAPREIPKPRSTQSHKIQPEVPQNPSTTVDKKFPVNIRTALSRNIPALSRIHVAAFEKDKCWRSMHRGPSYSATINGMLEDHIQNTIHKIKVGYGGKRRQRAHCRLDVLQRCRRS</sequence>
<evidence type="ECO:0000256" key="1">
    <source>
        <dbReference type="SAM" id="MobiDB-lite"/>
    </source>
</evidence>
<feature type="region of interest" description="Disordered" evidence="1">
    <location>
        <begin position="76"/>
        <end position="100"/>
    </location>
</feature>
<organism evidence="2 3">
    <name type="scientific">Lepraria finkii</name>
    <dbReference type="NCBI Taxonomy" id="1340010"/>
    <lineage>
        <taxon>Eukaryota</taxon>
        <taxon>Fungi</taxon>
        <taxon>Dikarya</taxon>
        <taxon>Ascomycota</taxon>
        <taxon>Pezizomycotina</taxon>
        <taxon>Lecanoromycetes</taxon>
        <taxon>OSLEUM clade</taxon>
        <taxon>Lecanoromycetidae</taxon>
        <taxon>Lecanorales</taxon>
        <taxon>Lecanorineae</taxon>
        <taxon>Stereocaulaceae</taxon>
        <taxon>Lepraria</taxon>
    </lineage>
</organism>
<proteinExistence type="predicted"/>
<feature type="compositionally biased region" description="Polar residues" evidence="1">
    <location>
        <begin position="82"/>
        <end position="100"/>
    </location>
</feature>
<reference evidence="2 3" key="1">
    <citation type="submission" date="2024-09" db="EMBL/GenBank/DDBJ databases">
        <title>Rethinking Asexuality: The Enigmatic Case of Functional Sexual Genes in Lepraria (Stereocaulaceae).</title>
        <authorList>
            <person name="Doellman M."/>
            <person name="Sun Y."/>
            <person name="Barcenas-Pena A."/>
            <person name="Lumbsch H.T."/>
            <person name="Grewe F."/>
        </authorList>
    </citation>
    <scope>NUCLEOTIDE SEQUENCE [LARGE SCALE GENOMIC DNA]</scope>
    <source>
        <strain evidence="2 3">Grewe 0041</strain>
    </source>
</reference>